<dbReference type="SUPFAM" id="SSF47413">
    <property type="entry name" value="lambda repressor-like DNA-binding domains"/>
    <property type="match status" value="1"/>
</dbReference>
<dbReference type="GO" id="GO:0003677">
    <property type="term" value="F:DNA binding"/>
    <property type="evidence" value="ECO:0007669"/>
    <property type="project" value="InterPro"/>
</dbReference>
<keyword evidence="3" id="KW-1185">Reference proteome</keyword>
<dbReference type="PROSITE" id="PS50943">
    <property type="entry name" value="HTH_CROC1"/>
    <property type="match status" value="1"/>
</dbReference>
<dbReference type="KEGG" id="tfa:BW733_17030"/>
<dbReference type="InterPro" id="IPR001387">
    <property type="entry name" value="Cro/C1-type_HTH"/>
</dbReference>
<proteinExistence type="predicted"/>
<accession>A0A1Q2D303</accession>
<reference evidence="2 3" key="1">
    <citation type="journal article" date="2008" name="Int. J. Syst. Evol. Microbiol.">
        <title>Tessaracoccus flavescens sp. nov., isolated from marine sediment.</title>
        <authorList>
            <person name="Lee D.W."/>
            <person name="Lee S.D."/>
        </authorList>
    </citation>
    <scope>NUCLEOTIDE SEQUENCE [LARGE SCALE GENOMIC DNA]</scope>
    <source>
        <strain evidence="2 3">SST-39T</strain>
    </source>
</reference>
<protein>
    <recommendedName>
        <fullName evidence="1">HTH cro/C1-type domain-containing protein</fullName>
    </recommendedName>
</protein>
<dbReference type="EMBL" id="CP019607">
    <property type="protein sequence ID" value="AQP52704.1"/>
    <property type="molecule type" value="Genomic_DNA"/>
</dbReference>
<dbReference type="SMART" id="SM00530">
    <property type="entry name" value="HTH_XRE"/>
    <property type="match status" value="1"/>
</dbReference>
<sequence>MHVLPPQPDLSRLADAFKAARAESGMTFDELAAASGLARQTLLNLSAGRYHGEVQTWAILARTWGMSLDDLIAPIWDEPEAQ</sequence>
<name>A0A1Q2D303_9ACTN</name>
<organism evidence="2 3">
    <name type="scientific">Tessaracoccus flavescens</name>
    <dbReference type="NCBI Taxonomy" id="399497"/>
    <lineage>
        <taxon>Bacteria</taxon>
        <taxon>Bacillati</taxon>
        <taxon>Actinomycetota</taxon>
        <taxon>Actinomycetes</taxon>
        <taxon>Propionibacteriales</taxon>
        <taxon>Propionibacteriaceae</taxon>
        <taxon>Tessaracoccus</taxon>
    </lineage>
</organism>
<evidence type="ECO:0000259" key="1">
    <source>
        <dbReference type="PROSITE" id="PS50943"/>
    </source>
</evidence>
<evidence type="ECO:0000313" key="3">
    <source>
        <dbReference type="Proteomes" id="UP000188235"/>
    </source>
</evidence>
<dbReference type="InterPro" id="IPR010982">
    <property type="entry name" value="Lambda_DNA-bd_dom_sf"/>
</dbReference>
<evidence type="ECO:0000313" key="2">
    <source>
        <dbReference type="EMBL" id="AQP52704.1"/>
    </source>
</evidence>
<dbReference type="AlphaFoldDB" id="A0A1Q2D303"/>
<dbReference type="Gene3D" id="1.10.260.40">
    <property type="entry name" value="lambda repressor-like DNA-binding domains"/>
    <property type="match status" value="1"/>
</dbReference>
<dbReference type="CDD" id="cd00093">
    <property type="entry name" value="HTH_XRE"/>
    <property type="match status" value="1"/>
</dbReference>
<gene>
    <name evidence="2" type="ORF">BW733_17030</name>
</gene>
<feature type="domain" description="HTH cro/C1-type" evidence="1">
    <location>
        <begin position="17"/>
        <end position="71"/>
    </location>
</feature>
<dbReference type="Proteomes" id="UP000188235">
    <property type="component" value="Chromosome"/>
</dbReference>